<evidence type="ECO:0000313" key="3">
    <source>
        <dbReference type="Proteomes" id="UP000248423"/>
    </source>
</evidence>
<proteinExistence type="predicted"/>
<evidence type="ECO:0000256" key="1">
    <source>
        <dbReference type="SAM" id="Phobius"/>
    </source>
</evidence>
<dbReference type="EMBL" id="KZ826336">
    <property type="protein sequence ID" value="PYI08254.1"/>
    <property type="molecule type" value="Genomic_DNA"/>
</dbReference>
<dbReference type="VEuPathDB" id="FungiDB:BO78DRAFT_78256"/>
<protein>
    <submittedName>
        <fullName evidence="2">Uncharacterized protein</fullName>
    </submittedName>
</protein>
<keyword evidence="1" id="KW-0812">Transmembrane</keyword>
<dbReference type="Proteomes" id="UP000248423">
    <property type="component" value="Unassembled WGS sequence"/>
</dbReference>
<name>A0A319EV90_ASPSB</name>
<evidence type="ECO:0000313" key="2">
    <source>
        <dbReference type="EMBL" id="PYI08254.1"/>
    </source>
</evidence>
<feature type="transmembrane region" description="Helical" evidence="1">
    <location>
        <begin position="57"/>
        <end position="79"/>
    </location>
</feature>
<keyword evidence="3" id="KW-1185">Reference proteome</keyword>
<dbReference type="AlphaFoldDB" id="A0A319EV90"/>
<sequence>MPPSEIPAPATSHRFLTDSFEWAVPDADPSALLLVSMILIHHLGGPILLSSFFFAHFFFLFFFSPFLFPFCFLPFHLMINPLPHTKPTSNRTGLRK</sequence>
<keyword evidence="1" id="KW-0472">Membrane</keyword>
<gene>
    <name evidence="2" type="ORF">BO78DRAFT_78256</name>
</gene>
<organism evidence="2 3">
    <name type="scientific">Aspergillus sclerotiicarbonarius (strain CBS 121057 / IBT 28362)</name>
    <dbReference type="NCBI Taxonomy" id="1448318"/>
    <lineage>
        <taxon>Eukaryota</taxon>
        <taxon>Fungi</taxon>
        <taxon>Dikarya</taxon>
        <taxon>Ascomycota</taxon>
        <taxon>Pezizomycotina</taxon>
        <taxon>Eurotiomycetes</taxon>
        <taxon>Eurotiomycetidae</taxon>
        <taxon>Eurotiales</taxon>
        <taxon>Aspergillaceae</taxon>
        <taxon>Aspergillus</taxon>
        <taxon>Aspergillus subgen. Circumdati</taxon>
    </lineage>
</organism>
<accession>A0A319EV90</accession>
<feature type="transmembrane region" description="Helical" evidence="1">
    <location>
        <begin position="31"/>
        <end position="50"/>
    </location>
</feature>
<keyword evidence="1" id="KW-1133">Transmembrane helix</keyword>
<reference evidence="2 3" key="1">
    <citation type="submission" date="2018-02" db="EMBL/GenBank/DDBJ databases">
        <title>The genomes of Aspergillus section Nigri reveals drivers in fungal speciation.</title>
        <authorList>
            <consortium name="DOE Joint Genome Institute"/>
            <person name="Vesth T.C."/>
            <person name="Nybo J."/>
            <person name="Theobald S."/>
            <person name="Brandl J."/>
            <person name="Frisvad J.C."/>
            <person name="Nielsen K.F."/>
            <person name="Lyhne E.K."/>
            <person name="Kogle M.E."/>
            <person name="Kuo A."/>
            <person name="Riley R."/>
            <person name="Clum A."/>
            <person name="Nolan M."/>
            <person name="Lipzen A."/>
            <person name="Salamov A."/>
            <person name="Henrissat B."/>
            <person name="Wiebenga A."/>
            <person name="De vries R.P."/>
            <person name="Grigoriev I.V."/>
            <person name="Mortensen U.H."/>
            <person name="Andersen M.R."/>
            <person name="Baker S.E."/>
        </authorList>
    </citation>
    <scope>NUCLEOTIDE SEQUENCE [LARGE SCALE GENOMIC DNA]</scope>
    <source>
        <strain evidence="2 3">CBS 121057</strain>
    </source>
</reference>